<evidence type="ECO:0000256" key="10">
    <source>
        <dbReference type="ARBA" id="ARBA00023033"/>
    </source>
</evidence>
<dbReference type="GO" id="GO:0004497">
    <property type="term" value="F:monooxygenase activity"/>
    <property type="evidence" value="ECO:0007669"/>
    <property type="project" value="UniProtKB-KW"/>
</dbReference>
<dbReference type="InterPro" id="IPR005804">
    <property type="entry name" value="FA_desaturase_dom"/>
</dbReference>
<dbReference type="PANTHER" id="PTHR38674:SF1">
    <property type="entry name" value="ALKANE 1-MONOOXYGENASE 1"/>
    <property type="match status" value="1"/>
</dbReference>
<accession>A0A8A4TF17</accession>
<gene>
    <name evidence="14" type="ORF">J3U87_21825</name>
</gene>
<keyword evidence="3" id="KW-1003">Cell membrane</keyword>
<evidence type="ECO:0000259" key="13">
    <source>
        <dbReference type="Pfam" id="PF00487"/>
    </source>
</evidence>
<evidence type="ECO:0000256" key="4">
    <source>
        <dbReference type="ARBA" id="ARBA00022519"/>
    </source>
</evidence>
<keyword evidence="4" id="KW-0997">Cell inner membrane</keyword>
<keyword evidence="11 12" id="KW-0472">Membrane</keyword>
<keyword evidence="7 12" id="KW-1133">Transmembrane helix</keyword>
<evidence type="ECO:0000256" key="9">
    <source>
        <dbReference type="ARBA" id="ARBA00023004"/>
    </source>
</evidence>
<evidence type="ECO:0000256" key="8">
    <source>
        <dbReference type="ARBA" id="ARBA00023002"/>
    </source>
</evidence>
<protein>
    <submittedName>
        <fullName evidence="14">Alkane 1-monooxygenase</fullName>
    </submittedName>
</protein>
<evidence type="ECO:0000256" key="12">
    <source>
        <dbReference type="SAM" id="Phobius"/>
    </source>
</evidence>
<dbReference type="AlphaFoldDB" id="A0A8A4TF17"/>
<dbReference type="GO" id="GO:0006629">
    <property type="term" value="P:lipid metabolic process"/>
    <property type="evidence" value="ECO:0007669"/>
    <property type="project" value="InterPro"/>
</dbReference>
<feature type="transmembrane region" description="Helical" evidence="12">
    <location>
        <begin position="207"/>
        <end position="225"/>
    </location>
</feature>
<feature type="transmembrane region" description="Helical" evidence="12">
    <location>
        <begin position="98"/>
        <end position="117"/>
    </location>
</feature>
<dbReference type="EMBL" id="CP071793">
    <property type="protein sequence ID" value="QTD48233.1"/>
    <property type="molecule type" value="Genomic_DNA"/>
</dbReference>
<keyword evidence="10" id="KW-0503">Monooxygenase</keyword>
<feature type="domain" description="Fatty acid desaturase" evidence="13">
    <location>
        <begin position="94"/>
        <end position="322"/>
    </location>
</feature>
<evidence type="ECO:0000313" key="14">
    <source>
        <dbReference type="EMBL" id="QTD48233.1"/>
    </source>
</evidence>
<reference evidence="14" key="1">
    <citation type="submission" date="2021-03" db="EMBL/GenBank/DDBJ databases">
        <title>Acanthopleuribacteraceae sp. M133.</title>
        <authorList>
            <person name="Wang G."/>
        </authorList>
    </citation>
    <scope>NUCLEOTIDE SEQUENCE</scope>
    <source>
        <strain evidence="14">M133</strain>
    </source>
</reference>
<keyword evidence="6" id="KW-0479">Metal-binding</keyword>
<keyword evidence="15" id="KW-1185">Reference proteome</keyword>
<comment type="subcellular location">
    <subcellularLocation>
        <location evidence="1">Cell inner membrane</location>
        <topology evidence="1">Multi-pass membrane protein</topology>
    </subcellularLocation>
</comment>
<keyword evidence="9" id="KW-0408">Iron</keyword>
<dbReference type="GO" id="GO:0005886">
    <property type="term" value="C:plasma membrane"/>
    <property type="evidence" value="ECO:0007669"/>
    <property type="project" value="UniProtKB-SubCell"/>
</dbReference>
<evidence type="ECO:0000256" key="2">
    <source>
        <dbReference type="ARBA" id="ARBA00010823"/>
    </source>
</evidence>
<dbReference type="Proteomes" id="UP000663929">
    <property type="component" value="Chromosome"/>
</dbReference>
<evidence type="ECO:0000313" key="15">
    <source>
        <dbReference type="Proteomes" id="UP000663929"/>
    </source>
</evidence>
<dbReference type="RefSeq" id="WP_237377891.1">
    <property type="nucleotide sequence ID" value="NZ_CP071793.1"/>
</dbReference>
<proteinExistence type="inferred from homology"/>
<feature type="transmembrane region" description="Helical" evidence="12">
    <location>
        <begin position="65"/>
        <end position="86"/>
    </location>
</feature>
<organism evidence="14 15">
    <name type="scientific">Sulfidibacter corallicola</name>
    <dbReference type="NCBI Taxonomy" id="2818388"/>
    <lineage>
        <taxon>Bacteria</taxon>
        <taxon>Pseudomonadati</taxon>
        <taxon>Acidobacteriota</taxon>
        <taxon>Holophagae</taxon>
        <taxon>Acanthopleuribacterales</taxon>
        <taxon>Acanthopleuribacteraceae</taxon>
        <taxon>Sulfidibacter</taxon>
    </lineage>
</organism>
<dbReference type="Pfam" id="PF00487">
    <property type="entry name" value="FA_desaturase"/>
    <property type="match status" value="1"/>
</dbReference>
<evidence type="ECO:0000256" key="1">
    <source>
        <dbReference type="ARBA" id="ARBA00004429"/>
    </source>
</evidence>
<evidence type="ECO:0000256" key="3">
    <source>
        <dbReference type="ARBA" id="ARBA00022475"/>
    </source>
</evidence>
<keyword evidence="8" id="KW-0560">Oxidoreductase</keyword>
<sequence length="349" mass="39686">MNITRFLIAFILPFLLLAGYLAGGAWHLLTPLFVFGVIPLLDFAVGRNTTNIPEESYRHWSDAKLFRWITFLYVPLHWVIIMGGVALLRQSTLPNWELFLFAISTGLVTGGVGITLAHELGHRSTRLEQFLAKSLLLPVCYLHFFIEHNKGHHANVGTPNDPATARFGEPVYRFIPRSVIGGFRHACEIEARRLDRKGIAIWSHHNAMIWYVALQVLLALLVVVISGFPGLVFFLTQAIVAFTLLELVNYVEHYGLSREQTVSGRYEKVNPLHSWNASETVTNSFLFNLQRHSDHHANPGRRYQTLRHFDESPQLPTGYAGMILLALVPPLWQRVMHPRIFAHRKISTS</sequence>
<comment type="similarity">
    <text evidence="2">Belongs to the fatty acid desaturase type 1 family. AlkB subfamily.</text>
</comment>
<dbReference type="InterPro" id="IPR033885">
    <property type="entry name" value="AlkB/XylM"/>
</dbReference>
<dbReference type="KEGG" id="scor:J3U87_21825"/>
<name>A0A8A4TF17_SULCO</name>
<dbReference type="CDD" id="cd03512">
    <property type="entry name" value="Alkane-hydroxylase"/>
    <property type="match status" value="1"/>
</dbReference>
<evidence type="ECO:0000256" key="5">
    <source>
        <dbReference type="ARBA" id="ARBA00022692"/>
    </source>
</evidence>
<evidence type="ECO:0000256" key="7">
    <source>
        <dbReference type="ARBA" id="ARBA00022989"/>
    </source>
</evidence>
<evidence type="ECO:0000256" key="11">
    <source>
        <dbReference type="ARBA" id="ARBA00023136"/>
    </source>
</evidence>
<dbReference type="GO" id="GO:0046872">
    <property type="term" value="F:metal ion binding"/>
    <property type="evidence" value="ECO:0007669"/>
    <property type="project" value="UniProtKB-KW"/>
</dbReference>
<keyword evidence="5 12" id="KW-0812">Transmembrane</keyword>
<evidence type="ECO:0000256" key="6">
    <source>
        <dbReference type="ARBA" id="ARBA00022723"/>
    </source>
</evidence>
<dbReference type="PANTHER" id="PTHR38674">
    <property type="entry name" value="ALKANE 1-MONOOXYGENASE 1"/>
    <property type="match status" value="1"/>
</dbReference>